<dbReference type="RefSeq" id="WP_086911677.1">
    <property type="nucleotide sequence ID" value="NZ_CP021359.1"/>
</dbReference>
<keyword evidence="2" id="KW-1185">Reference proteome</keyword>
<gene>
    <name evidence="1" type="ORF">CBP36_05515</name>
</gene>
<accession>A0A240TPM6</accession>
<organism evidence="1 2">
    <name type="scientific">Acidovorax carolinensis</name>
    <dbReference type="NCBI Taxonomy" id="553814"/>
    <lineage>
        <taxon>Bacteria</taxon>
        <taxon>Pseudomonadati</taxon>
        <taxon>Pseudomonadota</taxon>
        <taxon>Betaproteobacteria</taxon>
        <taxon>Burkholderiales</taxon>
        <taxon>Comamonadaceae</taxon>
        <taxon>Acidovorax</taxon>
    </lineage>
</organism>
<name>A0A240UBD7_9BURK</name>
<dbReference type="KEGG" id="acip:CBP36_05515"/>
<dbReference type="Proteomes" id="UP000194440">
    <property type="component" value="Chromosome"/>
</dbReference>
<protein>
    <submittedName>
        <fullName evidence="1">Uncharacterized protein</fullName>
    </submittedName>
</protein>
<dbReference type="OrthoDB" id="9957660at2"/>
<dbReference type="KEGG" id="acid:CBP33_05080"/>
<sequence length="93" mass="9909">MPKTTEPTPEQRAQFHQQANDLASQIVKALEGPQYPFVLLEALCRVHRFTALQLPPDAVGQVAVAMAAYAGELMQKSAALSNPPTLGGSSAVH</sequence>
<dbReference type="AlphaFoldDB" id="A0A240UBD7"/>
<accession>A0A240UBD7</accession>
<evidence type="ECO:0000313" key="1">
    <source>
        <dbReference type="EMBL" id="ART58395.1"/>
    </source>
</evidence>
<dbReference type="EMBL" id="CP021366">
    <property type="protein sequence ID" value="ART58395.1"/>
    <property type="molecule type" value="Genomic_DNA"/>
</dbReference>
<reference evidence="1" key="1">
    <citation type="submission" date="2017-05" db="EMBL/GenBank/DDBJ databases">
        <title>Polyphasic characterization of four soil-derived phenanthrene-degrading Acidovorax strains and proposal of Acidovorax phenanthrenivorans sp. nov.</title>
        <authorList>
            <person name="Singleton D."/>
            <person name="Lee J."/>
            <person name="Dickey A.N."/>
            <person name="Stroud A."/>
            <person name="Scholl E.H."/>
            <person name="Wright F.A."/>
            <person name="Aitken M.D."/>
        </authorList>
    </citation>
    <scope>NUCLEOTIDE SEQUENCE</scope>
    <source>
        <strain evidence="1">P4</strain>
    </source>
</reference>
<dbReference type="KEGG" id="acis:CBP35_13415"/>
<proteinExistence type="predicted"/>
<evidence type="ECO:0000313" key="2">
    <source>
        <dbReference type="Proteomes" id="UP000194440"/>
    </source>
</evidence>